<keyword evidence="2" id="KW-1185">Reference proteome</keyword>
<dbReference type="RefSeq" id="WP_008051153.1">
    <property type="nucleotide sequence ID" value="NZ_FO818640.1"/>
</dbReference>
<evidence type="ECO:0000313" key="1">
    <source>
        <dbReference type="EMBL" id="CDM96351.1"/>
    </source>
</evidence>
<gene>
    <name evidence="1" type="ORF">ARTHRO_40760</name>
</gene>
<dbReference type="PANTHER" id="PTHR35399:SF2">
    <property type="entry name" value="DUF839 DOMAIN-CONTAINING PROTEIN"/>
    <property type="match status" value="1"/>
</dbReference>
<accession>A0A9P1P0E9</accession>
<dbReference type="Pfam" id="PF05787">
    <property type="entry name" value="PhoX"/>
    <property type="match status" value="1"/>
</dbReference>
<dbReference type="AlphaFoldDB" id="A0A9P1P0E9"/>
<protein>
    <recommendedName>
        <fullName evidence="3">Phosphatase</fullName>
    </recommendedName>
</protein>
<evidence type="ECO:0000313" key="2">
    <source>
        <dbReference type="Proteomes" id="UP000032946"/>
    </source>
</evidence>
<reference evidence="1 2" key="1">
    <citation type="submission" date="2014-02" db="EMBL/GenBank/DDBJ databases">
        <authorList>
            <person name="Genoscope - CEA"/>
        </authorList>
    </citation>
    <scope>NUCLEOTIDE SEQUENCE [LARGE SCALE GENOMIC DNA]</scope>
    <source>
        <strain evidence="1 2">PCC 8005</strain>
    </source>
</reference>
<evidence type="ECO:0008006" key="3">
    <source>
        <dbReference type="Google" id="ProtNLM"/>
    </source>
</evidence>
<proteinExistence type="predicted"/>
<dbReference type="EMBL" id="FO818640">
    <property type="protein sequence ID" value="CDM96351.1"/>
    <property type="molecule type" value="Genomic_DNA"/>
</dbReference>
<dbReference type="InterPro" id="IPR008557">
    <property type="entry name" value="PhoX"/>
</dbReference>
<dbReference type="Proteomes" id="UP000032946">
    <property type="component" value="Chromosome"/>
</dbReference>
<dbReference type="PANTHER" id="PTHR35399">
    <property type="entry name" value="SLR8030 PROTEIN"/>
    <property type="match status" value="1"/>
</dbReference>
<name>A0A9P1P0E9_9CYAN</name>
<sequence length="736" mass="79406">MASCNRRDFLLFITAGMGAAALKGCEQPYRSNFLGSSTTETPSFAPSFKSVKGPMPLPTYEQISGADHQAISRKYGKYEVIDDLVLPEGFTYDVIASWGDPVGDSRCGYNNDYLSFVQTGENQGFLTVNFEYISGTWGQNYEEVIGISLPIAVVKQALEAAQSQSIDAFSLPGKDPLRQAILEISKEGLIDMGMGVISLGRDSEGKWVRTYSSVDRRITGISGWTDGRYLKATGPAVAVFRQGGRGYHDRLGDKIIGTFANCAGGTTPWGTVLSAEENFQSFVTESVHPDGTSFSPSETPFSTTRGLGNVLGLAGNKYGWIVEVNPADPEDYGTKHTWLGRYRHEAVGVRVTAGKPLAFYSGCDRRSGHLYKFVSSDRVIDPSDRQNSRLLTSGMLYAAKLYPDGTGKWIPMAAKTAVNPDPASVHIGGAIALPLRPEGGSFVATTDEEVEAFKKQYKTLGDLYLGDSQTQQGAILVDAHLAASAAGATCCARPEDTMIAPDGSLYIAFTSGGGDRNGEGPDGRIFQGPGGVIPHDPGWIVRLIEDNGDPDALRFRWEMWAAGGEIFQGGLGFCNPDNLEFDSQGNLWMVTDISTGSQNKSVPPGRVNQAGEPLASRDLMGIYGNNSLWCLPTTPPDAGQAYLFAIGPMECELCGPFFSPDQQTLFVAVQHPGEYNGKRQNMASQFREFAMTGLDGQEFIQTREVPIGSNWPGKNPTDPPKPSIVAIRRQNLGAIV</sequence>
<organism evidence="1 2">
    <name type="scientific">Limnospira indica PCC 8005</name>
    <dbReference type="NCBI Taxonomy" id="376219"/>
    <lineage>
        <taxon>Bacteria</taxon>
        <taxon>Bacillati</taxon>
        <taxon>Cyanobacteriota</taxon>
        <taxon>Cyanophyceae</taxon>
        <taxon>Oscillatoriophycideae</taxon>
        <taxon>Oscillatoriales</taxon>
        <taxon>Sirenicapillariaceae</taxon>
        <taxon>Limnospira</taxon>
    </lineage>
</organism>
<dbReference type="SUPFAM" id="SSF63829">
    <property type="entry name" value="Calcium-dependent phosphotriesterase"/>
    <property type="match status" value="1"/>
</dbReference>